<keyword evidence="1" id="KW-0472">Membrane</keyword>
<protein>
    <submittedName>
        <fullName evidence="2">Uncharacterized protein</fullName>
    </submittedName>
</protein>
<feature type="transmembrane region" description="Helical" evidence="1">
    <location>
        <begin position="25"/>
        <end position="45"/>
    </location>
</feature>
<keyword evidence="1" id="KW-0812">Transmembrane</keyword>
<name>A0ABY5GK03_9GAMM</name>
<dbReference type="EMBL" id="CP101508">
    <property type="protein sequence ID" value="UTV28887.1"/>
    <property type="molecule type" value="Genomic_DNA"/>
</dbReference>
<feature type="transmembrane region" description="Helical" evidence="1">
    <location>
        <begin position="57"/>
        <end position="77"/>
    </location>
</feature>
<evidence type="ECO:0000256" key="1">
    <source>
        <dbReference type="SAM" id="Phobius"/>
    </source>
</evidence>
<feature type="transmembrane region" description="Helical" evidence="1">
    <location>
        <begin position="89"/>
        <end position="108"/>
    </location>
</feature>
<proteinExistence type="predicted"/>
<dbReference type="RefSeq" id="WP_255390206.1">
    <property type="nucleotide sequence ID" value="NZ_CP101508.1"/>
</dbReference>
<keyword evidence="3" id="KW-1185">Reference proteome</keyword>
<sequence>MYSSQPFPGQSSQMFKDKFCKWPKLMRLLVLLNLLPTIVIVFVVHQQLAPFSMLDEVLAVTAGFNGLLLLWGVLLKIRSKKYWYRNYHIGKTMAVALLPVLASGYLFISQPTMPDMAQQQESKAVYISLN</sequence>
<evidence type="ECO:0000313" key="3">
    <source>
        <dbReference type="Proteomes" id="UP001057998"/>
    </source>
</evidence>
<organism evidence="2 3">
    <name type="scientific">Photobacterium atrarenae</name>
    <dbReference type="NCBI Taxonomy" id="865757"/>
    <lineage>
        <taxon>Bacteria</taxon>
        <taxon>Pseudomonadati</taxon>
        <taxon>Pseudomonadota</taxon>
        <taxon>Gammaproteobacteria</taxon>
        <taxon>Vibrionales</taxon>
        <taxon>Vibrionaceae</taxon>
        <taxon>Photobacterium</taxon>
    </lineage>
</organism>
<keyword evidence="1" id="KW-1133">Transmembrane helix</keyword>
<reference evidence="2" key="1">
    <citation type="submission" date="2022-07" db="EMBL/GenBank/DDBJ databases">
        <title>Genome sequencing of Photobacterium atrarenae GJH2-4.</title>
        <authorList>
            <person name="Park S.-J."/>
        </authorList>
    </citation>
    <scope>NUCLEOTIDE SEQUENCE</scope>
    <source>
        <strain evidence="2">GJH2-4</strain>
    </source>
</reference>
<dbReference type="Proteomes" id="UP001057998">
    <property type="component" value="Chromosome 1"/>
</dbReference>
<gene>
    <name evidence="2" type="ORF">NNL38_06550</name>
</gene>
<evidence type="ECO:0000313" key="2">
    <source>
        <dbReference type="EMBL" id="UTV28887.1"/>
    </source>
</evidence>
<accession>A0ABY5GK03</accession>